<dbReference type="EMBL" id="KV427641">
    <property type="protein sequence ID" value="KZT03792.1"/>
    <property type="molecule type" value="Genomic_DNA"/>
</dbReference>
<keyword evidence="2" id="KW-1185">Reference proteome</keyword>
<gene>
    <name evidence="1" type="ORF">LAESUDRAFT_761639</name>
</gene>
<sequence>MAGASCGCVIVPGSDDAALISVLGVRVLASCFLTRSLFSYIVQISAQFLCHEYQQLPLGQVPMARLEEEAKGPRLYILAWDFSGHDRERNARCTARGAVRADLRVNGEDTDDECLLNDDGAELPGIDDLTLATSIPCATCCSLPEHCKRFLQLIETSSSRCSELATHAHTPSQVLGDMSTIMDATTKKPSSAANERFSNRFRDRGLQVPLAILRLGVARIHIPLALTTFDP</sequence>
<dbReference type="Proteomes" id="UP000076871">
    <property type="component" value="Unassembled WGS sequence"/>
</dbReference>
<dbReference type="RefSeq" id="XP_040761532.1">
    <property type="nucleotide sequence ID" value="XM_040912950.1"/>
</dbReference>
<organism evidence="1 2">
    <name type="scientific">Laetiporus sulphureus 93-53</name>
    <dbReference type="NCBI Taxonomy" id="1314785"/>
    <lineage>
        <taxon>Eukaryota</taxon>
        <taxon>Fungi</taxon>
        <taxon>Dikarya</taxon>
        <taxon>Basidiomycota</taxon>
        <taxon>Agaricomycotina</taxon>
        <taxon>Agaricomycetes</taxon>
        <taxon>Polyporales</taxon>
        <taxon>Laetiporus</taxon>
    </lineage>
</organism>
<proteinExistence type="predicted"/>
<evidence type="ECO:0000313" key="2">
    <source>
        <dbReference type="Proteomes" id="UP000076871"/>
    </source>
</evidence>
<dbReference type="GeneID" id="63829978"/>
<accession>A0A165CZ69</accession>
<reference evidence="1 2" key="1">
    <citation type="journal article" date="2016" name="Mol. Biol. Evol.">
        <title>Comparative Genomics of Early-Diverging Mushroom-Forming Fungi Provides Insights into the Origins of Lignocellulose Decay Capabilities.</title>
        <authorList>
            <person name="Nagy L.G."/>
            <person name="Riley R."/>
            <person name="Tritt A."/>
            <person name="Adam C."/>
            <person name="Daum C."/>
            <person name="Floudas D."/>
            <person name="Sun H."/>
            <person name="Yadav J.S."/>
            <person name="Pangilinan J."/>
            <person name="Larsson K.H."/>
            <person name="Matsuura K."/>
            <person name="Barry K."/>
            <person name="Labutti K."/>
            <person name="Kuo R."/>
            <person name="Ohm R.A."/>
            <person name="Bhattacharya S.S."/>
            <person name="Shirouzu T."/>
            <person name="Yoshinaga Y."/>
            <person name="Martin F.M."/>
            <person name="Grigoriev I.V."/>
            <person name="Hibbett D.S."/>
        </authorList>
    </citation>
    <scope>NUCLEOTIDE SEQUENCE [LARGE SCALE GENOMIC DNA]</scope>
    <source>
        <strain evidence="1 2">93-53</strain>
    </source>
</reference>
<evidence type="ECO:0000313" key="1">
    <source>
        <dbReference type="EMBL" id="KZT03792.1"/>
    </source>
</evidence>
<protein>
    <submittedName>
        <fullName evidence="1">Uncharacterized protein</fullName>
    </submittedName>
</protein>
<dbReference type="InParanoid" id="A0A165CZ69"/>
<dbReference type="AlphaFoldDB" id="A0A165CZ69"/>
<name>A0A165CZ69_9APHY</name>